<evidence type="ECO:0000256" key="9">
    <source>
        <dbReference type="ARBA" id="ARBA00023160"/>
    </source>
</evidence>
<keyword evidence="7" id="KW-0443">Lipid metabolism</keyword>
<keyword evidence="6 10" id="KW-1133">Transmembrane helix</keyword>
<keyword evidence="8 10" id="KW-0472">Membrane</keyword>
<reference evidence="11" key="2">
    <citation type="journal article" date="2023" name="Int. J. Mol. Sci.">
        <title>De Novo Assembly and Annotation of 11 Diverse Shrub Willow (Salix) Genomes Reveals Novel Gene Organization in Sex-Linked Regions.</title>
        <authorList>
            <person name="Hyden B."/>
            <person name="Feng K."/>
            <person name="Yates T.B."/>
            <person name="Jawdy S."/>
            <person name="Cereghino C."/>
            <person name="Smart L.B."/>
            <person name="Muchero W."/>
        </authorList>
    </citation>
    <scope>NUCLEOTIDE SEQUENCE [LARGE SCALE GENOMIC DNA]</scope>
    <source>
        <tissue evidence="11">Shoot tip</tissue>
    </source>
</reference>
<dbReference type="PANTHER" id="PTHR11157">
    <property type="entry name" value="FATTY ACID ACYL TRANSFERASE-RELATED"/>
    <property type="match status" value="1"/>
</dbReference>
<evidence type="ECO:0000256" key="4">
    <source>
        <dbReference type="ARBA" id="ARBA00022692"/>
    </source>
</evidence>
<comment type="subcellular location">
    <subcellularLocation>
        <location evidence="1">Membrane</location>
        <topology evidence="1">Multi-pass membrane protein</topology>
    </subcellularLocation>
</comment>
<name>A0A9Q0SFB9_SALVM</name>
<evidence type="ECO:0000256" key="3">
    <source>
        <dbReference type="ARBA" id="ARBA00022679"/>
    </source>
</evidence>
<dbReference type="GO" id="GO:0034626">
    <property type="term" value="P:fatty acid elongation, polyunsaturated fatty acid"/>
    <property type="evidence" value="ECO:0007669"/>
    <property type="project" value="TreeGrafter"/>
</dbReference>
<organism evidence="11 12">
    <name type="scientific">Salix viminalis</name>
    <name type="common">Common osier</name>
    <name type="synonym">Basket willow</name>
    <dbReference type="NCBI Taxonomy" id="40686"/>
    <lineage>
        <taxon>Eukaryota</taxon>
        <taxon>Viridiplantae</taxon>
        <taxon>Streptophyta</taxon>
        <taxon>Embryophyta</taxon>
        <taxon>Tracheophyta</taxon>
        <taxon>Spermatophyta</taxon>
        <taxon>Magnoliopsida</taxon>
        <taxon>eudicotyledons</taxon>
        <taxon>Gunneridae</taxon>
        <taxon>Pentapetalae</taxon>
        <taxon>rosids</taxon>
        <taxon>fabids</taxon>
        <taxon>Malpighiales</taxon>
        <taxon>Salicaceae</taxon>
        <taxon>Saliceae</taxon>
        <taxon>Salix</taxon>
    </lineage>
</organism>
<dbReference type="InterPro" id="IPR002076">
    <property type="entry name" value="ELO_fam"/>
</dbReference>
<dbReference type="Proteomes" id="UP001151529">
    <property type="component" value="Chromosome 14"/>
</dbReference>
<evidence type="ECO:0000256" key="2">
    <source>
        <dbReference type="ARBA" id="ARBA00022516"/>
    </source>
</evidence>
<comment type="caution">
    <text evidence="11">The sequence shown here is derived from an EMBL/GenBank/DDBJ whole genome shotgun (WGS) entry which is preliminary data.</text>
</comment>
<gene>
    <name evidence="11" type="ORF">OIU85_011826</name>
</gene>
<evidence type="ECO:0000256" key="7">
    <source>
        <dbReference type="ARBA" id="ARBA00023098"/>
    </source>
</evidence>
<dbReference type="GO" id="GO:0042761">
    <property type="term" value="P:very long-chain fatty acid biosynthetic process"/>
    <property type="evidence" value="ECO:0007669"/>
    <property type="project" value="TreeGrafter"/>
</dbReference>
<evidence type="ECO:0000313" key="12">
    <source>
        <dbReference type="Proteomes" id="UP001151529"/>
    </source>
</evidence>
<feature type="transmembrane region" description="Helical" evidence="10">
    <location>
        <begin position="67"/>
        <end position="88"/>
    </location>
</feature>
<dbReference type="AlphaFoldDB" id="A0A9Q0SFB9"/>
<evidence type="ECO:0000256" key="6">
    <source>
        <dbReference type="ARBA" id="ARBA00022989"/>
    </source>
</evidence>
<sequence length="272" mass="30400">MRLSITQSTKYWLSEHPSIVNFRWSPTESWGSTWSFLFSAIAIYIIAAAILHLMVSLTLRTNRRVPLGPIPAIHSLAMAMASVLAPLFPSRHPTLWPRLLLSFQILAILSTTLLSSVVYGYRFWTAIGLPSACFPFVVSCQVVLLGCNLVCHFGVLSLHLLKGGGCNGIGAWGLNSMLNAVILLLFLKFYLKMYLSKRKGDSSSEFKGSSRYLPSGLEKQGQVTAYSFSDYSDRTVILLRTKRKEESCDSSNVSYFNWSAMEKARRVQLDPL</sequence>
<keyword evidence="3" id="KW-0808">Transferase</keyword>
<dbReference type="GO" id="GO:0030148">
    <property type="term" value="P:sphingolipid biosynthetic process"/>
    <property type="evidence" value="ECO:0007669"/>
    <property type="project" value="TreeGrafter"/>
</dbReference>
<dbReference type="EMBL" id="JAPFFL010000016">
    <property type="protein sequence ID" value="KAJ6675709.1"/>
    <property type="molecule type" value="Genomic_DNA"/>
</dbReference>
<keyword evidence="9" id="KW-0275">Fatty acid biosynthesis</keyword>
<feature type="transmembrane region" description="Helical" evidence="10">
    <location>
        <begin position="34"/>
        <end position="55"/>
    </location>
</feature>
<dbReference type="GO" id="GO:0019367">
    <property type="term" value="P:fatty acid elongation, saturated fatty acid"/>
    <property type="evidence" value="ECO:0007669"/>
    <property type="project" value="TreeGrafter"/>
</dbReference>
<dbReference type="GO" id="GO:0034625">
    <property type="term" value="P:fatty acid elongation, monounsaturated fatty acid"/>
    <property type="evidence" value="ECO:0007669"/>
    <property type="project" value="TreeGrafter"/>
</dbReference>
<evidence type="ECO:0000256" key="8">
    <source>
        <dbReference type="ARBA" id="ARBA00023136"/>
    </source>
</evidence>
<evidence type="ECO:0000313" key="11">
    <source>
        <dbReference type="EMBL" id="KAJ6675709.1"/>
    </source>
</evidence>
<proteinExistence type="predicted"/>
<keyword evidence="12" id="KW-1185">Reference proteome</keyword>
<protein>
    <submittedName>
        <fullName evidence="11">F25A4.4</fullName>
    </submittedName>
</protein>
<keyword evidence="5" id="KW-0276">Fatty acid metabolism</keyword>
<dbReference type="PANTHER" id="PTHR11157:SF123">
    <property type="entry name" value="F25A4.4"/>
    <property type="match status" value="1"/>
</dbReference>
<dbReference type="Pfam" id="PF01151">
    <property type="entry name" value="ELO"/>
    <property type="match status" value="1"/>
</dbReference>
<feature type="transmembrane region" description="Helical" evidence="10">
    <location>
        <begin position="133"/>
        <end position="157"/>
    </location>
</feature>
<dbReference type="GO" id="GO:0005789">
    <property type="term" value="C:endoplasmic reticulum membrane"/>
    <property type="evidence" value="ECO:0007669"/>
    <property type="project" value="TreeGrafter"/>
</dbReference>
<dbReference type="GO" id="GO:0009922">
    <property type="term" value="F:fatty acid elongase activity"/>
    <property type="evidence" value="ECO:0007669"/>
    <property type="project" value="InterPro"/>
</dbReference>
<feature type="transmembrane region" description="Helical" evidence="10">
    <location>
        <begin position="169"/>
        <end position="191"/>
    </location>
</feature>
<dbReference type="OrthoDB" id="434092at2759"/>
<reference evidence="11" key="1">
    <citation type="submission" date="2022-11" db="EMBL/GenBank/DDBJ databases">
        <authorList>
            <person name="Hyden B.L."/>
            <person name="Feng K."/>
            <person name="Yates T."/>
            <person name="Jawdy S."/>
            <person name="Smart L.B."/>
            <person name="Muchero W."/>
        </authorList>
    </citation>
    <scope>NUCLEOTIDE SEQUENCE</scope>
    <source>
        <tissue evidence="11">Shoot tip</tissue>
    </source>
</reference>
<feature type="transmembrane region" description="Helical" evidence="10">
    <location>
        <begin position="100"/>
        <end position="121"/>
    </location>
</feature>
<evidence type="ECO:0000256" key="10">
    <source>
        <dbReference type="SAM" id="Phobius"/>
    </source>
</evidence>
<evidence type="ECO:0000256" key="5">
    <source>
        <dbReference type="ARBA" id="ARBA00022832"/>
    </source>
</evidence>
<accession>A0A9Q0SFB9</accession>
<evidence type="ECO:0000256" key="1">
    <source>
        <dbReference type="ARBA" id="ARBA00004141"/>
    </source>
</evidence>
<keyword evidence="4 10" id="KW-0812">Transmembrane</keyword>
<keyword evidence="2" id="KW-0444">Lipid biosynthesis</keyword>